<proteinExistence type="predicted"/>
<reference evidence="2" key="1">
    <citation type="submission" date="2022-11" db="UniProtKB">
        <authorList>
            <consortium name="WormBaseParasite"/>
        </authorList>
    </citation>
    <scope>IDENTIFICATION</scope>
</reference>
<organism evidence="1 2">
    <name type="scientific">Romanomermis culicivorax</name>
    <name type="common">Nematode worm</name>
    <dbReference type="NCBI Taxonomy" id="13658"/>
    <lineage>
        <taxon>Eukaryota</taxon>
        <taxon>Metazoa</taxon>
        <taxon>Ecdysozoa</taxon>
        <taxon>Nematoda</taxon>
        <taxon>Enoplea</taxon>
        <taxon>Dorylaimia</taxon>
        <taxon>Mermithida</taxon>
        <taxon>Mermithoidea</taxon>
        <taxon>Mermithidae</taxon>
        <taxon>Romanomermis</taxon>
    </lineage>
</organism>
<evidence type="ECO:0000313" key="2">
    <source>
        <dbReference type="WBParaSite" id="nRc.2.0.1.t11781-RA"/>
    </source>
</evidence>
<accession>A0A915IEY4</accession>
<sequence>MNISKQHIRKFGNITNQFFMLMHINICLNENQTGLIKTFQHFMQICITINCPLVDDESGERPFSSVAIPNNMHDKPASNLRMKIIEFIRKICNSQEQKLLCLNKSMVILPERGIDCFQWQYREQVEVRLM</sequence>
<dbReference type="WBParaSite" id="nRc.2.0.1.t11781-RA">
    <property type="protein sequence ID" value="nRc.2.0.1.t11781-RA"/>
    <property type="gene ID" value="nRc.2.0.1.g11781"/>
</dbReference>
<protein>
    <submittedName>
        <fullName evidence="2">Uncharacterized protein</fullName>
    </submittedName>
</protein>
<keyword evidence="1" id="KW-1185">Reference proteome</keyword>
<evidence type="ECO:0000313" key="1">
    <source>
        <dbReference type="Proteomes" id="UP000887565"/>
    </source>
</evidence>
<name>A0A915IEY4_ROMCU</name>
<dbReference type="Proteomes" id="UP000887565">
    <property type="component" value="Unplaced"/>
</dbReference>
<dbReference type="AlphaFoldDB" id="A0A915IEY4"/>